<sequence length="252" mass="27941">MNEHDDLDMLAAEFVLGTLDSRERALVEQRRQQEPELEALIELWQQRLAPLGDEVQDIVPGPGLLARIEQRIETLENGTQQPTTSTREEDNRVVALHKRLRFWQWSTGLTSAAALVLVGVLLAQILQPSTPQSFVAVFQQNDQQPAFMLTVDLESRQLQVQAVTAEPLSGQSYQLWIKEPSLGPKPHSVGVLTDDMRLQSTALQEYDPDLLRNATFGISVEPEGGSPTGQPTGPAIHGYLYSTADEDGQHSL</sequence>
<evidence type="ECO:0000259" key="2">
    <source>
        <dbReference type="Pfam" id="PF10099"/>
    </source>
</evidence>
<evidence type="ECO:0000313" key="4">
    <source>
        <dbReference type="EMBL" id="SHL69356.1"/>
    </source>
</evidence>
<dbReference type="GO" id="GO:0005886">
    <property type="term" value="C:plasma membrane"/>
    <property type="evidence" value="ECO:0007669"/>
    <property type="project" value="InterPro"/>
</dbReference>
<feature type="domain" description="Anti-sigma K factor RskA C-terminal" evidence="2">
    <location>
        <begin position="110"/>
        <end position="234"/>
    </location>
</feature>
<name>A0A1M7CPZ0_9GAMM</name>
<dbReference type="Pfam" id="PF10099">
    <property type="entry name" value="RskA_C"/>
    <property type="match status" value="1"/>
</dbReference>
<dbReference type="GO" id="GO:0000428">
    <property type="term" value="C:DNA-directed RNA polymerase complex"/>
    <property type="evidence" value="ECO:0007669"/>
    <property type="project" value="UniProtKB-KW"/>
</dbReference>
<feature type="region of interest" description="Disordered" evidence="1">
    <location>
        <begin position="220"/>
        <end position="252"/>
    </location>
</feature>
<dbReference type="PANTHER" id="PTHR37461">
    <property type="entry name" value="ANTI-SIGMA-K FACTOR RSKA"/>
    <property type="match status" value="1"/>
</dbReference>
<evidence type="ECO:0000256" key="1">
    <source>
        <dbReference type="SAM" id="MobiDB-lite"/>
    </source>
</evidence>
<dbReference type="Proteomes" id="UP000184123">
    <property type="component" value="Unassembled WGS sequence"/>
</dbReference>
<gene>
    <name evidence="3" type="ORF">HCU01_40060</name>
    <name evidence="4" type="ORF">SAMN05660971_01190</name>
</gene>
<keyword evidence="6" id="KW-1185">Reference proteome</keyword>
<protein>
    <submittedName>
        <fullName evidence="4">Anti-sigma-K factor RskA</fullName>
    </submittedName>
    <submittedName>
        <fullName evidence="3">DNA-directed RNA polymerase sigma-70 factor</fullName>
    </submittedName>
</protein>
<dbReference type="EMBL" id="BJXU01000186">
    <property type="protein sequence ID" value="GEN26057.1"/>
    <property type="molecule type" value="Genomic_DNA"/>
</dbReference>
<dbReference type="GO" id="GO:0006417">
    <property type="term" value="P:regulation of translation"/>
    <property type="evidence" value="ECO:0007669"/>
    <property type="project" value="TreeGrafter"/>
</dbReference>
<proteinExistence type="predicted"/>
<organism evidence="4 5">
    <name type="scientific">Halomonas cupida</name>
    <dbReference type="NCBI Taxonomy" id="44933"/>
    <lineage>
        <taxon>Bacteria</taxon>
        <taxon>Pseudomonadati</taxon>
        <taxon>Pseudomonadota</taxon>
        <taxon>Gammaproteobacteria</taxon>
        <taxon>Oceanospirillales</taxon>
        <taxon>Halomonadaceae</taxon>
        <taxon>Halomonas</taxon>
    </lineage>
</organism>
<keyword evidence="3" id="KW-0240">DNA-directed RNA polymerase</keyword>
<dbReference type="GO" id="GO:0016989">
    <property type="term" value="F:sigma factor antagonist activity"/>
    <property type="evidence" value="ECO:0007669"/>
    <property type="project" value="TreeGrafter"/>
</dbReference>
<evidence type="ECO:0000313" key="6">
    <source>
        <dbReference type="Proteomes" id="UP000321726"/>
    </source>
</evidence>
<dbReference type="InterPro" id="IPR018764">
    <property type="entry name" value="RskA_C"/>
</dbReference>
<reference evidence="4 5" key="1">
    <citation type="submission" date="2016-11" db="EMBL/GenBank/DDBJ databases">
        <authorList>
            <person name="Jaros S."/>
            <person name="Januszkiewicz K."/>
            <person name="Wedrychowicz H."/>
        </authorList>
    </citation>
    <scope>NUCLEOTIDE SEQUENCE [LARGE SCALE GENOMIC DNA]</scope>
    <source>
        <strain evidence="4 5">DSM 4740</strain>
    </source>
</reference>
<dbReference type="OrthoDB" id="5298046at2"/>
<dbReference type="RefSeq" id="WP_073434082.1">
    <property type="nucleotide sequence ID" value="NZ_BJXU01000186.1"/>
</dbReference>
<dbReference type="STRING" id="44933.SAMN05660971_01190"/>
<dbReference type="EMBL" id="FRCA01000002">
    <property type="protein sequence ID" value="SHL69356.1"/>
    <property type="molecule type" value="Genomic_DNA"/>
</dbReference>
<dbReference type="AlphaFoldDB" id="A0A1M7CPZ0"/>
<evidence type="ECO:0000313" key="5">
    <source>
        <dbReference type="Proteomes" id="UP000184123"/>
    </source>
</evidence>
<dbReference type="Proteomes" id="UP000321726">
    <property type="component" value="Unassembled WGS sequence"/>
</dbReference>
<dbReference type="InterPro" id="IPR051474">
    <property type="entry name" value="Anti-sigma-K/W_factor"/>
</dbReference>
<keyword evidence="3" id="KW-0804">Transcription</keyword>
<reference evidence="3 6" key="2">
    <citation type="submission" date="2019-07" db="EMBL/GenBank/DDBJ databases">
        <title>Whole genome shotgun sequence of Halomonas cupida NBRC 102219.</title>
        <authorList>
            <person name="Hosoyama A."/>
            <person name="Uohara A."/>
            <person name="Ohji S."/>
            <person name="Ichikawa N."/>
        </authorList>
    </citation>
    <scope>NUCLEOTIDE SEQUENCE [LARGE SCALE GENOMIC DNA]</scope>
    <source>
        <strain evidence="3 6">NBRC 102219</strain>
    </source>
</reference>
<accession>A0A1M7CPZ0</accession>
<dbReference type="PANTHER" id="PTHR37461:SF1">
    <property type="entry name" value="ANTI-SIGMA-K FACTOR RSKA"/>
    <property type="match status" value="1"/>
</dbReference>
<evidence type="ECO:0000313" key="3">
    <source>
        <dbReference type="EMBL" id="GEN26057.1"/>
    </source>
</evidence>